<comment type="caution">
    <text evidence="1">The sequence shown here is derived from an EMBL/GenBank/DDBJ whole genome shotgun (WGS) entry which is preliminary data.</text>
</comment>
<reference evidence="1 2" key="1">
    <citation type="submission" date="2014-03" db="EMBL/GenBank/DDBJ databases">
        <authorList>
            <person name="Urmite Genomes U."/>
        </authorList>
    </citation>
    <scope>NUCLEOTIDE SEQUENCE [LARGE SCALE GENOMIC DNA]</scope>
    <source>
        <strain evidence="1 2">Vm-5</strain>
    </source>
</reference>
<organism evidence="1 2">
    <name type="scientific">Virgibacillus massiliensis</name>
    <dbReference type="NCBI Taxonomy" id="1462526"/>
    <lineage>
        <taxon>Bacteria</taxon>
        <taxon>Bacillati</taxon>
        <taxon>Bacillota</taxon>
        <taxon>Bacilli</taxon>
        <taxon>Bacillales</taxon>
        <taxon>Bacillaceae</taxon>
        <taxon>Virgibacillus</taxon>
    </lineage>
</organism>
<name>A0A024QG82_9BACI</name>
<protein>
    <recommendedName>
        <fullName evidence="3">DUF4917 family protein</fullName>
    </recommendedName>
</protein>
<dbReference type="AlphaFoldDB" id="A0A024QG82"/>
<evidence type="ECO:0000313" key="1">
    <source>
        <dbReference type="EMBL" id="CDQ41548.1"/>
    </source>
</evidence>
<evidence type="ECO:0008006" key="3">
    <source>
        <dbReference type="Google" id="ProtNLM"/>
    </source>
</evidence>
<dbReference type="RefSeq" id="WP_021292552.1">
    <property type="nucleotide sequence ID" value="NZ_BNER01000005.1"/>
</dbReference>
<dbReference type="InterPro" id="IPR032581">
    <property type="entry name" value="DUF4917"/>
</dbReference>
<dbReference type="EMBL" id="CCDP010000003">
    <property type="protein sequence ID" value="CDQ41548.1"/>
    <property type="molecule type" value="Genomic_DNA"/>
</dbReference>
<gene>
    <name evidence="1" type="ORF">BN990_03921</name>
</gene>
<proteinExistence type="predicted"/>
<sequence length="119" mass="13931">MENNNIPLYVSEGNWEDKSDQIESNKYLRFCYKSLRKIDGHLTIFGHSLDESADKHIVDAINESNVEVIAFGIHDLERKESISETIRNYFKDNEVYFFNSRTFDNSIKNINIDLAWGHV</sequence>
<reference evidence="2" key="2">
    <citation type="submission" date="2014-05" db="EMBL/GenBank/DDBJ databases">
        <title>Draft genome sequence of Virgibacillus massiliensis Vm-5.</title>
        <authorList>
            <person name="Khelaifia S."/>
            <person name="Croce O."/>
            <person name="Lagier J.C."/>
            <person name="Raoult D."/>
        </authorList>
    </citation>
    <scope>NUCLEOTIDE SEQUENCE [LARGE SCALE GENOMIC DNA]</scope>
    <source>
        <strain evidence="2">Vm-5</strain>
    </source>
</reference>
<evidence type="ECO:0000313" key="2">
    <source>
        <dbReference type="Proteomes" id="UP000028875"/>
    </source>
</evidence>
<keyword evidence="2" id="KW-1185">Reference proteome</keyword>
<dbReference type="OrthoDB" id="828244at2"/>
<dbReference type="Pfam" id="PF16263">
    <property type="entry name" value="DUF4917"/>
    <property type="match status" value="1"/>
</dbReference>
<accession>A0A024QG82</accession>
<dbReference type="Proteomes" id="UP000028875">
    <property type="component" value="Unassembled WGS sequence"/>
</dbReference>